<evidence type="ECO:0000313" key="3">
    <source>
        <dbReference type="Proteomes" id="UP000282084"/>
    </source>
</evidence>
<evidence type="ECO:0000256" key="1">
    <source>
        <dbReference type="SAM" id="MobiDB-lite"/>
    </source>
</evidence>
<dbReference type="RefSeq" id="WP_121009381.1">
    <property type="nucleotide sequence ID" value="NZ_RBXO01000001.1"/>
</dbReference>
<keyword evidence="3" id="KW-1185">Reference proteome</keyword>
<organism evidence="2 3">
    <name type="scientific">Saccharothrix australiensis</name>
    <dbReference type="NCBI Taxonomy" id="2072"/>
    <lineage>
        <taxon>Bacteria</taxon>
        <taxon>Bacillati</taxon>
        <taxon>Actinomycetota</taxon>
        <taxon>Actinomycetes</taxon>
        <taxon>Pseudonocardiales</taxon>
        <taxon>Pseudonocardiaceae</taxon>
        <taxon>Saccharothrix</taxon>
    </lineage>
</organism>
<gene>
    <name evidence="2" type="ORF">C8E97_6291</name>
</gene>
<dbReference type="OrthoDB" id="3630293at2"/>
<dbReference type="Proteomes" id="UP000282084">
    <property type="component" value="Unassembled WGS sequence"/>
</dbReference>
<comment type="caution">
    <text evidence="2">The sequence shown here is derived from an EMBL/GenBank/DDBJ whole genome shotgun (WGS) entry which is preliminary data.</text>
</comment>
<dbReference type="AlphaFoldDB" id="A0A495W7W6"/>
<evidence type="ECO:0000313" key="2">
    <source>
        <dbReference type="EMBL" id="RKT57569.1"/>
    </source>
</evidence>
<dbReference type="EMBL" id="RBXO01000001">
    <property type="protein sequence ID" value="RKT57569.1"/>
    <property type="molecule type" value="Genomic_DNA"/>
</dbReference>
<name>A0A495W7W6_9PSEU</name>
<reference evidence="2 3" key="1">
    <citation type="submission" date="2018-10" db="EMBL/GenBank/DDBJ databases">
        <title>Sequencing the genomes of 1000 actinobacteria strains.</title>
        <authorList>
            <person name="Klenk H.-P."/>
        </authorList>
    </citation>
    <scope>NUCLEOTIDE SEQUENCE [LARGE SCALE GENOMIC DNA]</scope>
    <source>
        <strain evidence="2 3">DSM 43800</strain>
    </source>
</reference>
<proteinExistence type="predicted"/>
<accession>A0A495W7W6</accession>
<protein>
    <submittedName>
        <fullName evidence="2">Uncharacterized protein</fullName>
    </submittedName>
</protein>
<sequence length="82" mass="8779">MEQTWKITGTYADWQLTVAILPPAGEFAGAPLPEPELAPLAEHFRTVVEMVEAHRELDRLAAKPGQLRPGNGSSAASARISG</sequence>
<feature type="region of interest" description="Disordered" evidence="1">
    <location>
        <begin position="62"/>
        <end position="82"/>
    </location>
</feature>